<proteinExistence type="predicted"/>
<keyword evidence="3" id="KW-1185">Reference proteome</keyword>
<dbReference type="GeneID" id="92032057"/>
<dbReference type="InterPro" id="IPR038883">
    <property type="entry name" value="AN11006-like"/>
</dbReference>
<dbReference type="EMBL" id="JBBPEH010000002">
    <property type="protein sequence ID" value="KAK7542441.1"/>
    <property type="molecule type" value="Genomic_DNA"/>
</dbReference>
<evidence type="ECO:0000313" key="3">
    <source>
        <dbReference type="Proteomes" id="UP001360953"/>
    </source>
</evidence>
<evidence type="ECO:0000256" key="1">
    <source>
        <dbReference type="SAM" id="MobiDB-lite"/>
    </source>
</evidence>
<organism evidence="2 3">
    <name type="scientific">Phyllosticta citribraziliensis</name>
    <dbReference type="NCBI Taxonomy" id="989973"/>
    <lineage>
        <taxon>Eukaryota</taxon>
        <taxon>Fungi</taxon>
        <taxon>Dikarya</taxon>
        <taxon>Ascomycota</taxon>
        <taxon>Pezizomycotina</taxon>
        <taxon>Dothideomycetes</taxon>
        <taxon>Dothideomycetes incertae sedis</taxon>
        <taxon>Botryosphaeriales</taxon>
        <taxon>Phyllostictaceae</taxon>
        <taxon>Phyllosticta</taxon>
    </lineage>
</organism>
<feature type="compositionally biased region" description="Acidic residues" evidence="1">
    <location>
        <begin position="333"/>
        <end position="357"/>
    </location>
</feature>
<dbReference type="PANTHER" id="PTHR42085">
    <property type="entry name" value="F-BOX DOMAIN-CONTAINING PROTEIN"/>
    <property type="match status" value="1"/>
</dbReference>
<sequence>MEIPQDQNEAEEDMKDFFVGFLGNFSDKSVGMVVRFDGVSDLTLHERRCASQDPERANSRGQLVGALDQILEECPRNTNNRKEWLGNAIDKISVDPTPSYESPLLVPGQDGHCETGRHRLELSLKSRFPLELVDIGHVCLGPRIGQHVIYLKMLYQFPKFLDLARELRDMVYKYLIVHHNEIFIPRDWKFSERLHLTMGLLTVSKQVHEESIELIYGENQFRVSIGNFGRFMQRLCKNARCSLKRLVLVWAEDDQVDRNDLSCLDNELWKLPQLAHLRFDFRMFSFEEFCAEVGLDCFFKHARRWFVEVARSKGDKFAALELISADFGTAPGDDSEEEDEEEGEDEGEEEAAEEGEGGGEGSGDGEREAGEEEKSKEDQAKFQEALRRFLENLDFSLEKGLDDVAEDDSNRVV</sequence>
<reference evidence="2 3" key="1">
    <citation type="submission" date="2024-04" db="EMBL/GenBank/DDBJ databases">
        <title>Phyllosticta paracitricarpa is synonymous to the EU quarantine fungus P. citricarpa based on phylogenomic analyses.</title>
        <authorList>
            <consortium name="Lawrence Berkeley National Laboratory"/>
            <person name="Van ingen-buijs V.A."/>
            <person name="Van westerhoven A.C."/>
            <person name="Haridas S."/>
            <person name="Skiadas P."/>
            <person name="Martin F."/>
            <person name="Groenewald J.Z."/>
            <person name="Crous P.W."/>
            <person name="Seidl M.F."/>
        </authorList>
    </citation>
    <scope>NUCLEOTIDE SEQUENCE [LARGE SCALE GENOMIC DNA]</scope>
    <source>
        <strain evidence="2 3">CPC 17464</strain>
    </source>
</reference>
<comment type="caution">
    <text evidence="2">The sequence shown here is derived from an EMBL/GenBank/DDBJ whole genome shotgun (WGS) entry which is preliminary data.</text>
</comment>
<dbReference type="RefSeq" id="XP_066658734.1">
    <property type="nucleotide sequence ID" value="XM_066799151.1"/>
</dbReference>
<evidence type="ECO:0000313" key="2">
    <source>
        <dbReference type="EMBL" id="KAK7542441.1"/>
    </source>
</evidence>
<gene>
    <name evidence="2" type="ORF">J3D65DRAFT_613811</name>
</gene>
<protein>
    <submittedName>
        <fullName evidence="2">Uncharacterized protein</fullName>
    </submittedName>
</protein>
<dbReference type="PANTHER" id="PTHR42085:SF2">
    <property type="entry name" value="F-BOX DOMAIN-CONTAINING PROTEIN"/>
    <property type="match status" value="1"/>
</dbReference>
<accession>A0ABR1M4C3</accession>
<feature type="region of interest" description="Disordered" evidence="1">
    <location>
        <begin position="327"/>
        <end position="381"/>
    </location>
</feature>
<feature type="compositionally biased region" description="Basic and acidic residues" evidence="1">
    <location>
        <begin position="364"/>
        <end position="381"/>
    </location>
</feature>
<name>A0ABR1M4C3_9PEZI</name>
<dbReference type="Proteomes" id="UP001360953">
    <property type="component" value="Unassembled WGS sequence"/>
</dbReference>